<dbReference type="CTD" id="125113"/>
<reference evidence="8" key="2">
    <citation type="journal article" date="2007" name="PLoS Biol.">
        <title>Survey sequencing and comparative analysis of the elephant shark (Callorhinchus milii) genome.</title>
        <authorList>
            <person name="Venkatesh B."/>
            <person name="Kirkness E.F."/>
            <person name="Loh Y.H."/>
            <person name="Halpern A.L."/>
            <person name="Lee A.P."/>
            <person name="Johnson J."/>
            <person name="Dandona N."/>
            <person name="Viswanathan L.D."/>
            <person name="Tay A."/>
            <person name="Venter J.C."/>
            <person name="Strausberg R.L."/>
            <person name="Brenner S."/>
        </authorList>
    </citation>
    <scope>NUCLEOTIDE SEQUENCE [LARGE SCALE GENOMIC DNA]</scope>
</reference>
<dbReference type="RefSeq" id="XP_007907607.1">
    <property type="nucleotide sequence ID" value="XM_007909416.2"/>
</dbReference>
<keyword evidence="1 3" id="KW-0403">Intermediate filament</keyword>
<reference evidence="6 8" key="3">
    <citation type="journal article" date="2014" name="Nature">
        <title>Elephant shark genome provides unique insights into gnathostome evolution.</title>
        <authorList>
            <consortium name="International Elephant Shark Genome Sequencing Consortium"/>
            <person name="Venkatesh B."/>
            <person name="Lee A.P."/>
            <person name="Ravi V."/>
            <person name="Maurya A.K."/>
            <person name="Lian M.M."/>
            <person name="Swann J.B."/>
            <person name="Ohta Y."/>
            <person name="Flajnik M.F."/>
            <person name="Sutoh Y."/>
            <person name="Kasahara M."/>
            <person name="Hoon S."/>
            <person name="Gangu V."/>
            <person name="Roy S.W."/>
            <person name="Irimia M."/>
            <person name="Korzh V."/>
            <person name="Kondrychyn I."/>
            <person name="Lim Z.W."/>
            <person name="Tay B.H."/>
            <person name="Tohari S."/>
            <person name="Kong K.W."/>
            <person name="Ho S."/>
            <person name="Lorente-Galdos B."/>
            <person name="Quilez J."/>
            <person name="Marques-Bonet T."/>
            <person name="Raney B.J."/>
            <person name="Ingham P.W."/>
            <person name="Tay A."/>
            <person name="Hillier L.W."/>
            <person name="Minx P."/>
            <person name="Boehm T."/>
            <person name="Wilson R.K."/>
            <person name="Brenner S."/>
            <person name="Warren W.C."/>
        </authorList>
    </citation>
    <scope>NUCLEOTIDE SEQUENCE</scope>
    <source>
        <tissue evidence="6">Brain</tissue>
    </source>
</reference>
<dbReference type="SUPFAM" id="SSF64593">
    <property type="entry name" value="Intermediate filament protein, coiled coil region"/>
    <property type="match status" value="1"/>
</dbReference>
<proteinExistence type="evidence at transcript level"/>
<feature type="domain" description="IF rod" evidence="5">
    <location>
        <begin position="1"/>
        <end position="150"/>
    </location>
</feature>
<dbReference type="InterPro" id="IPR052857">
    <property type="entry name" value="IF_Keratin-like"/>
</dbReference>
<reference evidence="7" key="4">
    <citation type="submission" date="2025-05" db="UniProtKB">
        <authorList>
            <consortium name="Ensembl"/>
        </authorList>
    </citation>
    <scope>IDENTIFICATION</scope>
</reference>
<keyword evidence="2 4" id="KW-0175">Coiled coil</keyword>
<reference evidence="8" key="1">
    <citation type="journal article" date="2006" name="Science">
        <title>Ancient noncoding elements conserved in the human genome.</title>
        <authorList>
            <person name="Venkatesh B."/>
            <person name="Kirkness E.F."/>
            <person name="Loh Y.H."/>
            <person name="Halpern A.L."/>
            <person name="Lee A.P."/>
            <person name="Johnson J."/>
            <person name="Dandona N."/>
            <person name="Viswanathan L.D."/>
            <person name="Tay A."/>
            <person name="Venter J.C."/>
            <person name="Strausberg R.L."/>
            <person name="Brenner S."/>
        </authorList>
    </citation>
    <scope>NUCLEOTIDE SEQUENCE [LARGE SCALE GENOMIC DNA]</scope>
</reference>
<sequence>MEVSQLLTDIRTHYTSLIQCTPAALSASSKVQLPDLTGVEMSNGDDSLRAARAELNDAKRQWHSLQVEMDSLQALEKGLESSLHATQQRYKLQLHGLESVITELETELQEVRRDIEHQVQEHQILLNTKMKLEWEIATYRSLLDREERRLCGNGPESSLTGFAQREIAVSSAAVLENHLEQKIETLTTREILGGNVVRQSAEARGKIQTEKVDEVIKEWEGSFFKDNPHLRKKSVSLRFDLHLAATDEGCSQTKQDSLPNIEVRLVMRKSSSIPSLKA</sequence>
<dbReference type="EMBL" id="JW875097">
    <property type="protein sequence ID" value="AFP07614.1"/>
    <property type="molecule type" value="mRNA"/>
</dbReference>
<name>V9L745_CALMI</name>
<dbReference type="Ensembl" id="ENSCMIT00000048070.1">
    <property type="protein sequence ID" value="ENSCMIP00000047399.1"/>
    <property type="gene ID" value="ENSCMIG00000019433.1"/>
</dbReference>
<dbReference type="STRING" id="7868.ENSCMIP00000047399"/>
<dbReference type="PROSITE" id="PS51842">
    <property type="entry name" value="IF_ROD_2"/>
    <property type="match status" value="1"/>
</dbReference>
<evidence type="ECO:0000259" key="5">
    <source>
        <dbReference type="PROSITE" id="PS51842"/>
    </source>
</evidence>
<protein>
    <submittedName>
        <fullName evidence="7">Keratin 222</fullName>
    </submittedName>
    <submittedName>
        <fullName evidence="6">Keratin-like protein KRT222</fullName>
    </submittedName>
</protein>
<dbReference type="GO" id="GO:0005198">
    <property type="term" value="F:structural molecule activity"/>
    <property type="evidence" value="ECO:0007669"/>
    <property type="project" value="InterPro"/>
</dbReference>
<evidence type="ECO:0000313" key="7">
    <source>
        <dbReference type="Ensembl" id="ENSCMIP00000047399.1"/>
    </source>
</evidence>
<evidence type="ECO:0000256" key="4">
    <source>
        <dbReference type="SAM" id="Coils"/>
    </source>
</evidence>
<gene>
    <name evidence="7" type="primary">krt222</name>
</gene>
<dbReference type="InterPro" id="IPR002957">
    <property type="entry name" value="Keratin_I"/>
</dbReference>
<dbReference type="Gene3D" id="1.20.5.170">
    <property type="match status" value="1"/>
</dbReference>
<evidence type="ECO:0000313" key="6">
    <source>
        <dbReference type="EMBL" id="AFP07614.1"/>
    </source>
</evidence>
<dbReference type="Gene3D" id="1.20.5.500">
    <property type="entry name" value="Single helix bin"/>
    <property type="match status" value="1"/>
</dbReference>
<dbReference type="FunFam" id="1.20.5.170:FF:000002">
    <property type="entry name" value="Type I keratin KA11"/>
    <property type="match status" value="1"/>
</dbReference>
<dbReference type="PANTHER" id="PTHR47082">
    <property type="entry name" value="KERATIN-LIKE PROTEIN KRT222"/>
    <property type="match status" value="1"/>
</dbReference>
<organism evidence="6">
    <name type="scientific">Callorhinchus milii</name>
    <name type="common">Ghost shark</name>
    <dbReference type="NCBI Taxonomy" id="7868"/>
    <lineage>
        <taxon>Eukaryota</taxon>
        <taxon>Metazoa</taxon>
        <taxon>Chordata</taxon>
        <taxon>Craniata</taxon>
        <taxon>Vertebrata</taxon>
        <taxon>Chondrichthyes</taxon>
        <taxon>Holocephali</taxon>
        <taxon>Chimaeriformes</taxon>
        <taxon>Callorhinchidae</taxon>
        <taxon>Callorhinchus</taxon>
    </lineage>
</organism>
<dbReference type="OrthoDB" id="8861979at2759"/>
<dbReference type="GeneID" id="103189120"/>
<dbReference type="PANTHER" id="PTHR47082:SF1">
    <property type="entry name" value="KERATIN-LIKE PROTEIN KRT222"/>
    <property type="match status" value="1"/>
</dbReference>
<comment type="similarity">
    <text evidence="3">Belongs to the intermediate filament family.</text>
</comment>
<evidence type="ECO:0000313" key="8">
    <source>
        <dbReference type="Proteomes" id="UP000314986"/>
    </source>
</evidence>
<dbReference type="InterPro" id="IPR039008">
    <property type="entry name" value="IF_rod_dom"/>
</dbReference>
<feature type="coiled-coil region" evidence="4">
    <location>
        <begin position="41"/>
        <end position="149"/>
    </location>
</feature>
<evidence type="ECO:0000256" key="3">
    <source>
        <dbReference type="RuleBase" id="RU000685"/>
    </source>
</evidence>
<evidence type="ECO:0000256" key="2">
    <source>
        <dbReference type="ARBA" id="ARBA00023054"/>
    </source>
</evidence>
<dbReference type="InterPro" id="IPR018039">
    <property type="entry name" value="IF_conserved"/>
</dbReference>
<accession>V9L745</accession>
<dbReference type="Pfam" id="PF00038">
    <property type="entry name" value="Filament"/>
    <property type="match status" value="1"/>
</dbReference>
<dbReference type="PRINTS" id="PR01248">
    <property type="entry name" value="TYPE1KERATIN"/>
</dbReference>
<dbReference type="KEGG" id="cmk:103189120"/>
<dbReference type="PROSITE" id="PS00226">
    <property type="entry name" value="IF_ROD_1"/>
    <property type="match status" value="1"/>
</dbReference>
<keyword evidence="8" id="KW-1185">Reference proteome</keyword>
<dbReference type="GeneTree" id="ENSGT00940000159655"/>
<evidence type="ECO:0000256" key="1">
    <source>
        <dbReference type="ARBA" id="ARBA00022754"/>
    </source>
</evidence>
<dbReference type="GO" id="GO:0005882">
    <property type="term" value="C:intermediate filament"/>
    <property type="evidence" value="ECO:0007669"/>
    <property type="project" value="UniProtKB-KW"/>
</dbReference>
<dbReference type="AlphaFoldDB" id="V9L745"/>
<dbReference type="OMA" id="EEGCLHT"/>
<dbReference type="Proteomes" id="UP000314986">
    <property type="component" value="Unassembled WGS sequence"/>
</dbReference>